<gene>
    <name evidence="1" type="primary">gp25</name>
</gene>
<evidence type="ECO:0000313" key="1">
    <source>
        <dbReference type="EMBL" id="QOI66344.1"/>
    </source>
</evidence>
<evidence type="ECO:0000313" key="2">
    <source>
        <dbReference type="Proteomes" id="UP000827216"/>
    </source>
</evidence>
<accession>A0AAE7MUK8</accession>
<sequence length="74" mass="8491">MSELENMKSKSLERNKIVTIIFEETGERFEIEKKVAIPIVEVLRIREKMKASPENMSIDLVNTAQMLLILSGIN</sequence>
<dbReference type="EMBL" id="MT980841">
    <property type="protein sequence ID" value="QOI66344.1"/>
    <property type="molecule type" value="Genomic_DNA"/>
</dbReference>
<name>A0AAE7MUK8_9CAUD</name>
<protein>
    <submittedName>
        <fullName evidence="1">Uncharacterized protein</fullName>
    </submittedName>
</protein>
<proteinExistence type="predicted"/>
<dbReference type="Proteomes" id="UP000827216">
    <property type="component" value="Segment"/>
</dbReference>
<reference evidence="1" key="1">
    <citation type="submission" date="2020-09" db="EMBL/GenBank/DDBJ databases">
        <title>Temperate bacteriophages infecting mucin-degrading bacterium Ruminococcus gnavus from the human gut.</title>
        <authorList>
            <person name="Khokhlova E.V."/>
            <person name="Shkoporov A.N."/>
            <person name="Draper L.A."/>
            <person name="Kingston A.R."/>
            <person name="Forde A."/>
            <person name="Ross R.P."/>
            <person name="Hill C."/>
        </authorList>
    </citation>
    <scope>NUCLEOTIDE SEQUENCE</scope>
</reference>
<organism evidence="1 2">
    <name type="scientific">Ruminococcus phage phiRM10</name>
    <dbReference type="NCBI Taxonomy" id="2772516"/>
    <lineage>
        <taxon>Viruses</taxon>
        <taxon>Duplodnaviria</taxon>
        <taxon>Heunggongvirae</taxon>
        <taxon>Uroviricota</taxon>
        <taxon>Caudoviricetes</taxon>
        <taxon>Munstervirinae</taxon>
        <taxon>Aceathervirus</taxon>
        <taxon>Aceathervirus RM10</taxon>
    </lineage>
</organism>
<keyword evidence="2" id="KW-1185">Reference proteome</keyword>